<proteinExistence type="predicted"/>
<dbReference type="EMBL" id="PVTF01000006">
    <property type="protein sequence ID" value="PRY40697.1"/>
    <property type="molecule type" value="Genomic_DNA"/>
</dbReference>
<evidence type="ECO:0000313" key="1">
    <source>
        <dbReference type="EMBL" id="PRY40697.1"/>
    </source>
</evidence>
<dbReference type="AlphaFoldDB" id="A0A2T0T4V5"/>
<protein>
    <submittedName>
        <fullName evidence="1">Uncharacterized protein</fullName>
    </submittedName>
</protein>
<keyword evidence="2" id="KW-1185">Reference proteome</keyword>
<dbReference type="Proteomes" id="UP000239494">
    <property type="component" value="Unassembled WGS sequence"/>
</dbReference>
<dbReference type="OrthoDB" id="3579012at2"/>
<name>A0A2T0T4V5_9PSEU</name>
<evidence type="ECO:0000313" key="2">
    <source>
        <dbReference type="Proteomes" id="UP000239494"/>
    </source>
</evidence>
<dbReference type="RefSeq" id="WP_106189210.1">
    <property type="nucleotide sequence ID" value="NZ_PVTF01000006.1"/>
</dbReference>
<reference evidence="1 2" key="1">
    <citation type="submission" date="2018-03" db="EMBL/GenBank/DDBJ databases">
        <title>Genomic Encyclopedia of Archaeal and Bacterial Type Strains, Phase II (KMG-II): from individual species to whole genera.</title>
        <authorList>
            <person name="Goeker M."/>
        </authorList>
    </citation>
    <scope>NUCLEOTIDE SEQUENCE [LARGE SCALE GENOMIC DNA]</scope>
    <source>
        <strain evidence="1 2">DSM 44720</strain>
    </source>
</reference>
<accession>A0A2T0T4V5</accession>
<comment type="caution">
    <text evidence="1">The sequence shown here is derived from an EMBL/GenBank/DDBJ whole genome shotgun (WGS) entry which is preliminary data.</text>
</comment>
<sequence length="190" mass="20849">MIPGLVQSVLLLATRRFTDRRVTLRIGDADASMTVTEVDCTLGALGMALGQFDDVRLVVEDVVWKHHTAHRLTATCHDLHLNPGPTLVAGPVTIELVLTSSDLPDPVEVTPDGTLRWAFVPLTPTVENGDLWITTGYLPLRRQIPVPPLPGGLHLTTVTTRPNEVVLTARSPQWRERLPLNSLTKLLRPA</sequence>
<organism evidence="1 2">
    <name type="scientific">Umezawaea tangerina</name>
    <dbReference type="NCBI Taxonomy" id="84725"/>
    <lineage>
        <taxon>Bacteria</taxon>
        <taxon>Bacillati</taxon>
        <taxon>Actinomycetota</taxon>
        <taxon>Actinomycetes</taxon>
        <taxon>Pseudonocardiales</taxon>
        <taxon>Pseudonocardiaceae</taxon>
        <taxon>Umezawaea</taxon>
    </lineage>
</organism>
<gene>
    <name evidence="1" type="ORF">CLV43_106438</name>
</gene>